<dbReference type="AlphaFoldDB" id="A0ABD7HM84"/>
<reference evidence="1 2" key="1">
    <citation type="submission" date="2018-08" db="EMBL/GenBank/DDBJ databases">
        <title>Linezolid Resistance in Mycobacterium abscessus: MIC Distribution and Comprehensive Investigation of Resistance Mechanisms.</title>
        <authorList>
            <person name="Ye M."/>
            <person name="Xu L."/>
            <person name="Zou Y."/>
            <person name="Li B."/>
            <person name="Guo Q."/>
            <person name="Zhang Y."/>
            <person name="Zhan M."/>
            <person name="Xu B."/>
            <person name="Yu F."/>
            <person name="Zhang Z."/>
            <person name="Chu H."/>
        </authorList>
    </citation>
    <scope>NUCLEOTIDE SEQUENCE [LARGE SCALE GENOMIC DNA]</scope>
    <source>
        <strain evidence="1 2">G143</strain>
    </source>
</reference>
<protein>
    <submittedName>
        <fullName evidence="1">Glucosamine 6-phosphate synthetase</fullName>
    </submittedName>
</protein>
<dbReference type="SUPFAM" id="SSF56235">
    <property type="entry name" value="N-terminal nucleophile aminohydrolases (Ntn hydrolases)"/>
    <property type="match status" value="1"/>
</dbReference>
<dbReference type="InterPro" id="IPR029055">
    <property type="entry name" value="Ntn_hydrolases_N"/>
</dbReference>
<dbReference type="Gene3D" id="3.60.20.10">
    <property type="entry name" value="Glutamine Phosphoribosylpyrophosphate, subunit 1, domain 1"/>
    <property type="match status" value="1"/>
</dbReference>
<dbReference type="EMBL" id="QXBN01000012">
    <property type="protein sequence ID" value="RIT36901.1"/>
    <property type="molecule type" value="Genomic_DNA"/>
</dbReference>
<evidence type="ECO:0000313" key="1">
    <source>
        <dbReference type="EMBL" id="RIT36901.1"/>
    </source>
</evidence>
<proteinExistence type="predicted"/>
<organism evidence="1 2">
    <name type="scientific">Mycobacteroides abscessus</name>
    <dbReference type="NCBI Taxonomy" id="36809"/>
    <lineage>
        <taxon>Bacteria</taxon>
        <taxon>Bacillati</taxon>
        <taxon>Actinomycetota</taxon>
        <taxon>Actinomycetes</taxon>
        <taxon>Mycobacteriales</taxon>
        <taxon>Mycobacteriaceae</taxon>
        <taxon>Mycobacteroides</taxon>
    </lineage>
</organism>
<dbReference type="RefSeq" id="WP_119596545.1">
    <property type="nucleotide sequence ID" value="NZ_QXBN01000012.1"/>
</dbReference>
<dbReference type="Proteomes" id="UP000284557">
    <property type="component" value="Unassembled WGS sequence"/>
</dbReference>
<comment type="caution">
    <text evidence="1">The sequence shown here is derived from an EMBL/GenBank/DDBJ whole genome shotgun (WGS) entry which is preliminary data.</text>
</comment>
<accession>A0ABD7HM84</accession>
<name>A0ABD7HM84_9MYCO</name>
<evidence type="ECO:0000313" key="2">
    <source>
        <dbReference type="Proteomes" id="UP000284557"/>
    </source>
</evidence>
<gene>
    <name evidence="1" type="ORF">D2E76_16775</name>
</gene>
<sequence>MCILSYLPPGTPVDENGLLNGGIRNPHGHGWAIAVDDSYIVMGKSLDLMQALEEFAAARLLHPGGPALFHSRWATHGGVHVGNVHPFVVGGSHQTVVAHNGILPKVAHPVAGDDRSDTRKFADEMLSRQFRRLDRPKSLRALEHWCGKGNKLVILTVDPRYQCSAYLVNEAAGTWDQETGIWHSNSDYEDYPSWRSTRRYAWELPPMVSVSGEPCEVCNLGVADRQGYCEVCGSCQDCGEEAAGCLCWPCPAGVHAGASSR</sequence>